<dbReference type="InterPro" id="IPR032818">
    <property type="entry name" value="DedA-like"/>
</dbReference>
<keyword evidence="3 7" id="KW-1003">Cell membrane</keyword>
<name>A0ABY3SUD9_9MICO</name>
<feature type="transmembrane region" description="Helical" evidence="7">
    <location>
        <begin position="51"/>
        <end position="81"/>
    </location>
</feature>
<evidence type="ECO:0000256" key="6">
    <source>
        <dbReference type="ARBA" id="ARBA00023136"/>
    </source>
</evidence>
<keyword evidence="6 7" id="KW-0472">Membrane</keyword>
<evidence type="ECO:0000259" key="8">
    <source>
        <dbReference type="Pfam" id="PF09335"/>
    </source>
</evidence>
<keyword evidence="4 7" id="KW-0812">Transmembrane</keyword>
<proteinExistence type="inferred from homology"/>
<feature type="transmembrane region" description="Helical" evidence="7">
    <location>
        <begin position="18"/>
        <end position="39"/>
    </location>
</feature>
<evidence type="ECO:0000256" key="1">
    <source>
        <dbReference type="ARBA" id="ARBA00004651"/>
    </source>
</evidence>
<dbReference type="PANTHER" id="PTHR30353:SF0">
    <property type="entry name" value="TRANSMEMBRANE PROTEIN"/>
    <property type="match status" value="1"/>
</dbReference>
<dbReference type="RefSeq" id="WP_259611806.1">
    <property type="nucleotide sequence ID" value="NZ_CP091139.2"/>
</dbReference>
<organism evidence="9 10">
    <name type="scientific">Microbacterium elymi</name>
    <dbReference type="NCBI Taxonomy" id="2909587"/>
    <lineage>
        <taxon>Bacteria</taxon>
        <taxon>Bacillati</taxon>
        <taxon>Actinomycetota</taxon>
        <taxon>Actinomycetes</taxon>
        <taxon>Micrococcales</taxon>
        <taxon>Microbacteriaceae</taxon>
        <taxon>Microbacterium</taxon>
    </lineage>
</organism>
<evidence type="ECO:0000256" key="5">
    <source>
        <dbReference type="ARBA" id="ARBA00022989"/>
    </source>
</evidence>
<evidence type="ECO:0000313" key="10">
    <source>
        <dbReference type="Proteomes" id="UP001054811"/>
    </source>
</evidence>
<dbReference type="Pfam" id="PF09335">
    <property type="entry name" value="VTT_dom"/>
    <property type="match status" value="1"/>
</dbReference>
<comment type="subcellular location">
    <subcellularLocation>
        <location evidence="1 7">Cell membrane</location>
        <topology evidence="1 7">Multi-pass membrane protein</topology>
    </subcellularLocation>
</comment>
<accession>A0ABY3SUD9</accession>
<evidence type="ECO:0000256" key="7">
    <source>
        <dbReference type="RuleBase" id="RU367016"/>
    </source>
</evidence>
<reference evidence="9" key="1">
    <citation type="submission" date="2022-01" db="EMBL/GenBank/DDBJ databases">
        <title>Microbacterium eymi and Microbacterium rhizovicinus sp. nov., isolated from the rhizospheric soil of Elymus tsukushiensis, a plant native to the Dokdo Islands, Republic of Korea.</title>
        <authorList>
            <person name="Hwang Y.J."/>
        </authorList>
    </citation>
    <scope>NUCLEOTIDE SEQUENCE</scope>
    <source>
        <strain evidence="9">KUDC0405</strain>
    </source>
</reference>
<keyword evidence="5 7" id="KW-1133">Transmembrane helix</keyword>
<feature type="transmembrane region" description="Helical" evidence="7">
    <location>
        <begin position="183"/>
        <end position="200"/>
    </location>
</feature>
<gene>
    <name evidence="9" type="ORF">L2X98_14965</name>
</gene>
<evidence type="ECO:0000256" key="4">
    <source>
        <dbReference type="ARBA" id="ARBA00022692"/>
    </source>
</evidence>
<feature type="domain" description="VTT" evidence="8">
    <location>
        <begin position="46"/>
        <end position="166"/>
    </location>
</feature>
<protein>
    <submittedName>
        <fullName evidence="9">DedA family protein</fullName>
    </submittedName>
</protein>
<comment type="similarity">
    <text evidence="2 7">Belongs to the DedA family.</text>
</comment>
<evidence type="ECO:0000256" key="3">
    <source>
        <dbReference type="ARBA" id="ARBA00022475"/>
    </source>
</evidence>
<evidence type="ECO:0000256" key="2">
    <source>
        <dbReference type="ARBA" id="ARBA00010792"/>
    </source>
</evidence>
<dbReference type="PANTHER" id="PTHR30353">
    <property type="entry name" value="INNER MEMBRANE PROTEIN DEDA-RELATED"/>
    <property type="match status" value="1"/>
</dbReference>
<feature type="transmembrane region" description="Helical" evidence="7">
    <location>
        <begin position="157"/>
        <end position="177"/>
    </location>
</feature>
<dbReference type="InterPro" id="IPR032816">
    <property type="entry name" value="VTT_dom"/>
</dbReference>
<evidence type="ECO:0000313" key="9">
    <source>
        <dbReference type="EMBL" id="UJP12653.2"/>
    </source>
</evidence>
<keyword evidence="10" id="KW-1185">Reference proteome</keyword>
<sequence>MCTAAPPTYGSGVDMINAFILTAAASPWVLLVMFVVAAVDAVFPPVPSETVLVAAAAAAAASGQLMIVPLLCLIAACGAVLGDNLTYALGRVVGTRRFAWMRRPRVAAAVERAQSSLSRGGGALIIGARYIPVGRVAVNMTAGAVGYPWRRFLPISALGGITWAVYGTGIGLVAGSWFARQPLLAAAIGVAVAVAVGIAVDRVSVARRRRLEAHTATAGDEDSAVAVREMAG</sequence>
<dbReference type="Proteomes" id="UP001054811">
    <property type="component" value="Chromosome"/>
</dbReference>
<dbReference type="EMBL" id="CP091139">
    <property type="protein sequence ID" value="UJP12653.2"/>
    <property type="molecule type" value="Genomic_DNA"/>
</dbReference>